<sequence>MTETILELNNASIFQRETLILSDVNIEIKKGEFVYLIGKTGTGKSSFMKTLYADLPLKSGFGQIVGFELKDLKDKEIPFLRRKLGVVFQDFKLLNDRNINENLFFVLKATGWKDKSKMQKKIDEVLDKVGMKTKSFKFPYQLSGGEQQRVAIARALLNDPELILADEPTGNLDPQTSVEVMQVLQEINANGNTILMATHDYALLLKFPSKTLKCDGQRLFEVVQKQQQQ</sequence>
<keyword evidence="1" id="KW-0547">Nucleotide-binding</keyword>
<dbReference type="SUPFAM" id="SSF52540">
    <property type="entry name" value="P-loop containing nucleoside triphosphate hydrolases"/>
    <property type="match status" value="1"/>
</dbReference>
<name>A0ABS7XHE0_9FLAO</name>
<gene>
    <name evidence="4" type="ORF">LB452_05420</name>
</gene>
<keyword evidence="5" id="KW-1185">Reference proteome</keyword>
<evidence type="ECO:0000256" key="2">
    <source>
        <dbReference type="ARBA" id="ARBA00022840"/>
    </source>
</evidence>
<keyword evidence="2 4" id="KW-0067">ATP-binding</keyword>
<reference evidence="5" key="1">
    <citation type="submission" date="2023-07" db="EMBL/GenBank/DDBJ databases">
        <title>Novel species isolated from saline lakes on Tibetan Plateau.</title>
        <authorList>
            <person name="Lu H."/>
        </authorList>
    </citation>
    <scope>NUCLEOTIDE SEQUENCE [LARGE SCALE GENOMIC DNA]</scope>
    <source>
        <strain evidence="5">CAK8W</strain>
    </source>
</reference>
<comment type="caution">
    <text evidence="4">The sequence shown here is derived from an EMBL/GenBank/DDBJ whole genome shotgun (WGS) entry which is preliminary data.</text>
</comment>
<dbReference type="RefSeq" id="WP_224460833.1">
    <property type="nucleotide sequence ID" value="NZ_JAIQZE010000004.1"/>
</dbReference>
<organism evidence="4 5">
    <name type="scientific">Psychroflexus longus</name>
    <dbReference type="NCBI Taxonomy" id="2873596"/>
    <lineage>
        <taxon>Bacteria</taxon>
        <taxon>Pseudomonadati</taxon>
        <taxon>Bacteroidota</taxon>
        <taxon>Flavobacteriia</taxon>
        <taxon>Flavobacteriales</taxon>
        <taxon>Flavobacteriaceae</taxon>
        <taxon>Psychroflexus</taxon>
    </lineage>
</organism>
<proteinExistence type="predicted"/>
<feature type="domain" description="ABC transporter" evidence="3">
    <location>
        <begin position="6"/>
        <end position="229"/>
    </location>
</feature>
<dbReference type="SMART" id="SM00382">
    <property type="entry name" value="AAA"/>
    <property type="match status" value="1"/>
</dbReference>
<dbReference type="PANTHER" id="PTHR24220">
    <property type="entry name" value="IMPORT ATP-BINDING PROTEIN"/>
    <property type="match status" value="1"/>
</dbReference>
<accession>A0ABS7XHE0</accession>
<dbReference type="PROSITE" id="PS00211">
    <property type="entry name" value="ABC_TRANSPORTER_1"/>
    <property type="match status" value="1"/>
</dbReference>
<evidence type="ECO:0000256" key="1">
    <source>
        <dbReference type="ARBA" id="ARBA00022741"/>
    </source>
</evidence>
<dbReference type="InterPro" id="IPR017871">
    <property type="entry name" value="ABC_transporter-like_CS"/>
</dbReference>
<evidence type="ECO:0000313" key="5">
    <source>
        <dbReference type="Proteomes" id="UP001199314"/>
    </source>
</evidence>
<dbReference type="InterPro" id="IPR027417">
    <property type="entry name" value="P-loop_NTPase"/>
</dbReference>
<dbReference type="Pfam" id="PF00005">
    <property type="entry name" value="ABC_tran"/>
    <property type="match status" value="1"/>
</dbReference>
<dbReference type="Proteomes" id="UP001199314">
    <property type="component" value="Unassembled WGS sequence"/>
</dbReference>
<dbReference type="InterPro" id="IPR003593">
    <property type="entry name" value="AAA+_ATPase"/>
</dbReference>
<evidence type="ECO:0000259" key="3">
    <source>
        <dbReference type="PROSITE" id="PS50893"/>
    </source>
</evidence>
<dbReference type="Gene3D" id="3.40.50.300">
    <property type="entry name" value="P-loop containing nucleotide triphosphate hydrolases"/>
    <property type="match status" value="1"/>
</dbReference>
<dbReference type="GO" id="GO:0005524">
    <property type="term" value="F:ATP binding"/>
    <property type="evidence" value="ECO:0007669"/>
    <property type="project" value="UniProtKB-KW"/>
</dbReference>
<dbReference type="PANTHER" id="PTHR24220:SF470">
    <property type="entry name" value="CELL DIVISION ATP-BINDING PROTEIN FTSE"/>
    <property type="match status" value="1"/>
</dbReference>
<dbReference type="EMBL" id="JAIQZE010000004">
    <property type="protein sequence ID" value="MBZ9778358.1"/>
    <property type="molecule type" value="Genomic_DNA"/>
</dbReference>
<protein>
    <submittedName>
        <fullName evidence="4">ATP-binding cassette domain-containing protein</fullName>
    </submittedName>
</protein>
<dbReference type="InterPro" id="IPR015854">
    <property type="entry name" value="ABC_transpr_LolD-like"/>
</dbReference>
<dbReference type="PROSITE" id="PS50893">
    <property type="entry name" value="ABC_TRANSPORTER_2"/>
    <property type="match status" value="1"/>
</dbReference>
<evidence type="ECO:0000313" key="4">
    <source>
        <dbReference type="EMBL" id="MBZ9778358.1"/>
    </source>
</evidence>
<dbReference type="InterPro" id="IPR003439">
    <property type="entry name" value="ABC_transporter-like_ATP-bd"/>
</dbReference>